<dbReference type="Pfam" id="PF00271">
    <property type="entry name" value="Helicase_C"/>
    <property type="match status" value="1"/>
</dbReference>
<dbReference type="Ensembl" id="ENSMODT00000068984.1">
    <property type="protein sequence ID" value="ENSMODP00000052396.1"/>
    <property type="gene ID" value="ENSMODG00000036807.1"/>
</dbReference>
<evidence type="ECO:0000256" key="1">
    <source>
        <dbReference type="ARBA" id="ARBA00008708"/>
    </source>
</evidence>
<keyword evidence="5" id="KW-0067">ATP-binding</keyword>
<accession>A0A5F8GZ65</accession>
<dbReference type="GO" id="GO:0016787">
    <property type="term" value="F:hydrolase activity"/>
    <property type="evidence" value="ECO:0007669"/>
    <property type="project" value="UniProtKB-KW"/>
</dbReference>
<evidence type="ECO:0000256" key="3">
    <source>
        <dbReference type="ARBA" id="ARBA00022801"/>
    </source>
</evidence>
<keyword evidence="9" id="KW-1185">Reference proteome</keyword>
<dbReference type="GeneTree" id="ENSGT00940000157188"/>
<dbReference type="OMA" id="ITYSWLW"/>
<dbReference type="InterPro" id="IPR055124">
    <property type="entry name" value="PIN-like_DDX60"/>
</dbReference>
<dbReference type="FunFam" id="3.40.50.300:FF:001039">
    <property type="entry name" value="ATP-dependent RNA helicase DDX60"/>
    <property type="match status" value="1"/>
</dbReference>
<dbReference type="PANTHER" id="PTHR44533">
    <property type="entry name" value="DEAD/H RNA HELICASE, PUTATIVE-RELATED"/>
    <property type="match status" value="1"/>
</dbReference>
<dbReference type="GO" id="GO:0003725">
    <property type="term" value="F:double-stranded RNA binding"/>
    <property type="evidence" value="ECO:0000318"/>
    <property type="project" value="GO_Central"/>
</dbReference>
<keyword evidence="3" id="KW-0378">Hydrolase</keyword>
<dbReference type="InParanoid" id="A0A5F8GZ65"/>
<dbReference type="PROSITE" id="PS51194">
    <property type="entry name" value="HELICASE_CTER"/>
    <property type="match status" value="1"/>
</dbReference>
<dbReference type="Bgee" id="ENSMODG00000036807">
    <property type="expression patterns" value="Expressed in placenta and 21 other cell types or tissues"/>
</dbReference>
<evidence type="ECO:0000256" key="4">
    <source>
        <dbReference type="ARBA" id="ARBA00022806"/>
    </source>
</evidence>
<name>A0A5F8GZ65_MONDO</name>
<dbReference type="InterPro" id="IPR014001">
    <property type="entry name" value="Helicase_ATP-bd"/>
</dbReference>
<dbReference type="STRING" id="13616.ENSMODP00000052396"/>
<dbReference type="GO" id="GO:0004386">
    <property type="term" value="F:helicase activity"/>
    <property type="evidence" value="ECO:0007669"/>
    <property type="project" value="UniProtKB-KW"/>
</dbReference>
<dbReference type="GeneID" id="100021515"/>
<evidence type="ECO:0000313" key="8">
    <source>
        <dbReference type="Ensembl" id="ENSMODP00000052396.1"/>
    </source>
</evidence>
<dbReference type="GO" id="GO:0051607">
    <property type="term" value="P:defense response to virus"/>
    <property type="evidence" value="ECO:0000318"/>
    <property type="project" value="GO_Central"/>
</dbReference>
<dbReference type="GO" id="GO:0005737">
    <property type="term" value="C:cytoplasm"/>
    <property type="evidence" value="ECO:0000318"/>
    <property type="project" value="GO_Central"/>
</dbReference>
<dbReference type="CDD" id="cd18025">
    <property type="entry name" value="DEXHc_DDX60"/>
    <property type="match status" value="1"/>
</dbReference>
<evidence type="ECO:0000259" key="7">
    <source>
        <dbReference type="PROSITE" id="PS51194"/>
    </source>
</evidence>
<keyword evidence="4" id="KW-0347">Helicase</keyword>
<dbReference type="PROSITE" id="PS51192">
    <property type="entry name" value="HELICASE_ATP_BIND_1"/>
    <property type="match status" value="1"/>
</dbReference>
<dbReference type="InterPro" id="IPR011545">
    <property type="entry name" value="DEAD/DEAH_box_helicase_dom"/>
</dbReference>
<proteinExistence type="inferred from homology"/>
<dbReference type="Pfam" id="PF00270">
    <property type="entry name" value="DEAD"/>
    <property type="match status" value="1"/>
</dbReference>
<feature type="domain" description="Helicase ATP-binding" evidence="6">
    <location>
        <begin position="773"/>
        <end position="940"/>
    </location>
</feature>
<dbReference type="Pfam" id="PF26167">
    <property type="entry name" value="TPR_DDX60"/>
    <property type="match status" value="1"/>
</dbReference>
<evidence type="ECO:0000256" key="5">
    <source>
        <dbReference type="ARBA" id="ARBA00022840"/>
    </source>
</evidence>
<reference evidence="8" key="2">
    <citation type="submission" date="2025-08" db="UniProtKB">
        <authorList>
            <consortium name="Ensembl"/>
        </authorList>
    </citation>
    <scope>IDENTIFICATION</scope>
</reference>
<protein>
    <submittedName>
        <fullName evidence="8">Probable ATP-dependent RNA helicase DDX60</fullName>
    </submittedName>
</protein>
<dbReference type="InterPro" id="IPR059032">
    <property type="entry name" value="WHD_DDX60"/>
</dbReference>
<dbReference type="Gene3D" id="3.40.50.300">
    <property type="entry name" value="P-loop containing nucleotide triphosphate hydrolases"/>
    <property type="match status" value="2"/>
</dbReference>
<organism evidence="8 9">
    <name type="scientific">Monodelphis domestica</name>
    <name type="common">Gray short-tailed opossum</name>
    <dbReference type="NCBI Taxonomy" id="13616"/>
    <lineage>
        <taxon>Eukaryota</taxon>
        <taxon>Metazoa</taxon>
        <taxon>Chordata</taxon>
        <taxon>Craniata</taxon>
        <taxon>Vertebrata</taxon>
        <taxon>Euteleostomi</taxon>
        <taxon>Mammalia</taxon>
        <taxon>Metatheria</taxon>
        <taxon>Didelphimorphia</taxon>
        <taxon>Didelphidae</taxon>
        <taxon>Monodelphis</taxon>
    </lineage>
</organism>
<comment type="similarity">
    <text evidence="1">Belongs to the helicase family.</text>
</comment>
<reference evidence="8" key="3">
    <citation type="submission" date="2025-09" db="UniProtKB">
        <authorList>
            <consortium name="Ensembl"/>
        </authorList>
    </citation>
    <scope>IDENTIFICATION</scope>
</reference>
<dbReference type="SMART" id="SM00487">
    <property type="entry name" value="DEXDc"/>
    <property type="match status" value="1"/>
</dbReference>
<evidence type="ECO:0000256" key="2">
    <source>
        <dbReference type="ARBA" id="ARBA00022741"/>
    </source>
</evidence>
<dbReference type="PANTHER" id="PTHR44533:SF3">
    <property type="entry name" value="ATP-DEPENDENT RNA HELICASE DDX60-RELATED"/>
    <property type="match status" value="1"/>
</dbReference>
<dbReference type="Pfam" id="PF23002">
    <property type="entry name" value="PIN-like_DDX60"/>
    <property type="match status" value="1"/>
</dbReference>
<dbReference type="Pfam" id="PF26076">
    <property type="entry name" value="WHD_DDX60"/>
    <property type="match status" value="1"/>
</dbReference>
<dbReference type="SUPFAM" id="SSF52540">
    <property type="entry name" value="P-loop containing nucleoside triphosphate hydrolases"/>
    <property type="match status" value="1"/>
</dbReference>
<keyword evidence="2" id="KW-0547">Nucleotide-binding</keyword>
<dbReference type="GO" id="GO:0005524">
    <property type="term" value="F:ATP binding"/>
    <property type="evidence" value="ECO:0007669"/>
    <property type="project" value="UniProtKB-KW"/>
</dbReference>
<dbReference type="FunCoup" id="A0A5F8GZ65">
    <property type="interactions" value="151"/>
</dbReference>
<dbReference type="Proteomes" id="UP000002280">
    <property type="component" value="Chromosome 5"/>
</dbReference>
<dbReference type="OrthoDB" id="64767at2759"/>
<reference evidence="8 9" key="1">
    <citation type="journal article" date="2007" name="Nature">
        <title>Genome of the marsupial Monodelphis domestica reveals innovation in non-coding sequences.</title>
        <authorList>
            <person name="Mikkelsen T.S."/>
            <person name="Wakefield M.J."/>
            <person name="Aken B."/>
            <person name="Amemiya C.T."/>
            <person name="Chang J.L."/>
            <person name="Duke S."/>
            <person name="Garber M."/>
            <person name="Gentles A.J."/>
            <person name="Goodstadt L."/>
            <person name="Heger A."/>
            <person name="Jurka J."/>
            <person name="Kamal M."/>
            <person name="Mauceli E."/>
            <person name="Searle S.M."/>
            <person name="Sharpe T."/>
            <person name="Baker M.L."/>
            <person name="Batzer M.A."/>
            <person name="Benos P.V."/>
            <person name="Belov K."/>
            <person name="Clamp M."/>
            <person name="Cook A."/>
            <person name="Cuff J."/>
            <person name="Das R."/>
            <person name="Davidow L."/>
            <person name="Deakin J.E."/>
            <person name="Fazzari M.J."/>
            <person name="Glass J.L."/>
            <person name="Grabherr M."/>
            <person name="Greally J.M."/>
            <person name="Gu W."/>
            <person name="Hore T.A."/>
            <person name="Huttley G.A."/>
            <person name="Kleber M."/>
            <person name="Jirtle R.L."/>
            <person name="Koina E."/>
            <person name="Lee J.T."/>
            <person name="Mahony S."/>
            <person name="Marra M.A."/>
            <person name="Miller R.D."/>
            <person name="Nicholls R.D."/>
            <person name="Oda M."/>
            <person name="Papenfuss A.T."/>
            <person name="Parra Z.E."/>
            <person name="Pollock D.D."/>
            <person name="Ray D.A."/>
            <person name="Schein J.E."/>
            <person name="Speed T.P."/>
            <person name="Thompson K."/>
            <person name="VandeBerg J.L."/>
            <person name="Wade C.M."/>
            <person name="Walker J.A."/>
            <person name="Waters P.D."/>
            <person name="Webber C."/>
            <person name="Weidman J.R."/>
            <person name="Xie X."/>
            <person name="Zody M.C."/>
            <person name="Baldwin J."/>
            <person name="Abdouelleil A."/>
            <person name="Abdulkadir J."/>
            <person name="Abebe A."/>
            <person name="Abera B."/>
            <person name="Abreu J."/>
            <person name="Acer S.C."/>
            <person name="Aftuck L."/>
            <person name="Alexander A."/>
            <person name="An P."/>
            <person name="Anderson E."/>
            <person name="Anderson S."/>
            <person name="Arachi H."/>
            <person name="Azer M."/>
            <person name="Bachantsang P."/>
            <person name="Barry A."/>
            <person name="Bayul T."/>
            <person name="Berlin A."/>
            <person name="Bessette D."/>
            <person name="Bloom T."/>
            <person name="Bloom T."/>
            <person name="Boguslavskiy L."/>
            <person name="Bonnet C."/>
            <person name="Boukhgalter B."/>
            <person name="Bourzgui I."/>
            <person name="Brown A."/>
            <person name="Cahill P."/>
            <person name="Channer S."/>
            <person name="Cheshatsang Y."/>
            <person name="Chuda L."/>
            <person name="Citroen M."/>
            <person name="Collymore A."/>
            <person name="Cooke P."/>
            <person name="Costello M."/>
            <person name="D'Aco K."/>
            <person name="Daza R."/>
            <person name="De Haan G."/>
            <person name="DeGray S."/>
            <person name="DeMaso C."/>
            <person name="Dhargay N."/>
            <person name="Dooley K."/>
            <person name="Dooley E."/>
            <person name="Doricent M."/>
            <person name="Dorje P."/>
            <person name="Dorjee K."/>
            <person name="Dupes A."/>
            <person name="Elong R."/>
            <person name="Falk J."/>
            <person name="Farina A."/>
            <person name="Faro S."/>
            <person name="Ferguson D."/>
            <person name="Fisher S."/>
            <person name="Foley C.D."/>
            <person name="Franke A."/>
            <person name="Friedrich D."/>
            <person name="Gadbois L."/>
            <person name="Gearin G."/>
            <person name="Gearin C.R."/>
            <person name="Giannoukos G."/>
            <person name="Goode T."/>
            <person name="Graham J."/>
            <person name="Grandbois E."/>
            <person name="Grewal S."/>
            <person name="Gyaltsen K."/>
            <person name="Hafez N."/>
            <person name="Hagos B."/>
            <person name="Hall J."/>
            <person name="Henson C."/>
            <person name="Hollinger A."/>
            <person name="Honan T."/>
            <person name="Huard M.D."/>
            <person name="Hughes L."/>
            <person name="Hurhula B."/>
            <person name="Husby M.E."/>
            <person name="Kamat A."/>
            <person name="Kanga B."/>
            <person name="Kashin S."/>
            <person name="Khazanovich D."/>
            <person name="Kisner P."/>
            <person name="Lance K."/>
            <person name="Lara M."/>
            <person name="Lee W."/>
            <person name="Lennon N."/>
            <person name="Letendre F."/>
            <person name="LeVine R."/>
            <person name="Lipovsky A."/>
            <person name="Liu X."/>
            <person name="Liu J."/>
            <person name="Liu S."/>
            <person name="Lokyitsang T."/>
            <person name="Lokyitsang Y."/>
            <person name="Lubonja R."/>
            <person name="Lui A."/>
            <person name="MacDonald P."/>
            <person name="Magnisalis V."/>
            <person name="Maru K."/>
            <person name="Matthews C."/>
            <person name="McCusker W."/>
            <person name="McDonough S."/>
            <person name="Mehta T."/>
            <person name="Meldrim J."/>
            <person name="Meneus L."/>
            <person name="Mihai O."/>
            <person name="Mihalev A."/>
            <person name="Mihova T."/>
            <person name="Mittelman R."/>
            <person name="Mlenga V."/>
            <person name="Montmayeur A."/>
            <person name="Mulrain L."/>
            <person name="Navidi A."/>
            <person name="Naylor J."/>
            <person name="Negash T."/>
            <person name="Nguyen T."/>
            <person name="Nguyen N."/>
            <person name="Nicol R."/>
            <person name="Norbu C."/>
            <person name="Norbu N."/>
            <person name="Novod N."/>
            <person name="O'Neill B."/>
            <person name="Osman S."/>
            <person name="Markiewicz E."/>
            <person name="Oyono O.L."/>
            <person name="Patti C."/>
            <person name="Phunkhang P."/>
            <person name="Pierre F."/>
            <person name="Priest M."/>
            <person name="Raghuraman S."/>
            <person name="Rege F."/>
            <person name="Reyes R."/>
            <person name="Rise C."/>
            <person name="Rogov P."/>
            <person name="Ross K."/>
            <person name="Ryan E."/>
            <person name="Settipalli S."/>
            <person name="Shea T."/>
            <person name="Sherpa N."/>
            <person name="Shi L."/>
            <person name="Shih D."/>
            <person name="Sparrow T."/>
            <person name="Spaulding J."/>
            <person name="Stalker J."/>
            <person name="Stange-Thomann N."/>
            <person name="Stavropoulos S."/>
            <person name="Stone C."/>
            <person name="Strader C."/>
            <person name="Tesfaye S."/>
            <person name="Thomson T."/>
            <person name="Thoulutsang Y."/>
            <person name="Thoulutsang D."/>
            <person name="Topham K."/>
            <person name="Topping I."/>
            <person name="Tsamla T."/>
            <person name="Vassiliev H."/>
            <person name="Vo A."/>
            <person name="Wangchuk T."/>
            <person name="Wangdi T."/>
            <person name="Weiand M."/>
            <person name="Wilkinson J."/>
            <person name="Wilson A."/>
            <person name="Yadav S."/>
            <person name="Young G."/>
            <person name="Yu Q."/>
            <person name="Zembek L."/>
            <person name="Zhong D."/>
            <person name="Zimmer A."/>
            <person name="Zwirko Z."/>
            <person name="Jaffe D.B."/>
            <person name="Alvarez P."/>
            <person name="Brockman W."/>
            <person name="Butler J."/>
            <person name="Chin C."/>
            <person name="Gnerre S."/>
            <person name="MacCallum I."/>
            <person name="Graves J.A."/>
            <person name="Ponting C.P."/>
            <person name="Breen M."/>
            <person name="Samollow P.B."/>
            <person name="Lander E.S."/>
            <person name="Lindblad-Toh K."/>
        </authorList>
    </citation>
    <scope>NUCLEOTIDE SEQUENCE [LARGE SCALE GENOMIC DNA]</scope>
</reference>
<dbReference type="InterPro" id="IPR027417">
    <property type="entry name" value="P-loop_NTPase"/>
</dbReference>
<evidence type="ECO:0000259" key="6">
    <source>
        <dbReference type="PROSITE" id="PS51192"/>
    </source>
</evidence>
<dbReference type="SMART" id="SM00490">
    <property type="entry name" value="HELICc"/>
    <property type="match status" value="1"/>
</dbReference>
<dbReference type="GO" id="GO:0003727">
    <property type="term" value="F:single-stranded RNA binding"/>
    <property type="evidence" value="ECO:0000318"/>
    <property type="project" value="GO_Central"/>
</dbReference>
<evidence type="ECO:0000313" key="9">
    <source>
        <dbReference type="Proteomes" id="UP000002280"/>
    </source>
</evidence>
<sequence>MEKKGHVQILENMSKLILGEIAKANYSSLLNDFVESELFLIDGDSLLITCLNDKKLKTEQNLHFIYLVERYLLDLKSKGGQFIVVFFKDFEHSYFQIPPLLPLRTALILHLQQNTDINVQTEFSGCFSEEWNCFLEQNCPYFLLISDEGITQLQTFLFYFFIIQSWYKRISIALTSGQESDIIRVYAYFMLSRYKNQHFFKENEQKMKRAYQTIIEHLKKSSVIALTPLFHQFKFSSLEKEIYWSIDQLRGLWPKGSDIRRILCVLSCSLSLKMYHHFLEKRKEKSSEIDIPENNLASLTEVQDLCRMYCLSVVFLLHLPLSQRACARLITSSWKDSISTFLQMKKWCEFFVLRNLESSKTWNVDFTYVCDINDGPLWINIAYYYENEHIQGLQFDLGKAIEVDYNDLWSAVSHLVREFPVGPSVPLRVTKQLFLQKKQSPIGDSQEMVPNLGFIPVTSPIIRRFVGDMLDQVTFLRSDDPVVTSLVKYKEFHELVHWHSHKPLSDHYERTKSFTQGGRGPSDLQGKSKEFLRSKQKLQAFQQRFGSNLDGTTSKVIVTQSVVPKKTFVAGKNKKSQCSKADIIIQENTNRLLEKEKEKESHRWETLSFSIEGEMKENFHSGITKLEDFLKTCKSNSVKFTVEMVGLKASLNAWKEHCQGAGKVRKDFSIAIHMMKRIHSIMERYQEFLQNPDKKEISRCLRYLGFDNLVKTLDPTQIMENERKSKKFRYAIDMGPARFQLQQMGHYLIRNERKDPDPRVNDFIPDTWQRELLDVVDNNESAVIVAPTSSGKTYASYYCMEKVLRESDNGVIVYVSPTKALVNQVSATVQSRYTKRLPEGQVLCGVFTRDFRSDILNCQVLVTVPACFEILLLSPTHQEWVEKIRYVIFDEVHCLGGEIGADIWEHLLVMIRCPFLALSATISNPEHLTEWLQSVRRYWQGAEKNIDDFQSQDAKDCIRASKRYVKVKKSYRVRLVLYEERYNDLEKHVCSLRGGDIVFNHYHPLASLTTDHIEKYGFPSDLSLSPRESIQLYDTMVQVWKGWPKAQELCPEEFIYFKNKIVITKMDARKYEAALKEEICNWMKNGNENMVKKVLKILRPASVSHSDSMGETFPLLVEKLREMNKLPALFFMFKIIDVEKRAQSVCDALEKKQVMRQPDNVDKEVHMLTNKLKKVKKSMEKTSSVPENALKRSSRMDQSIIREAEHTALQKKLEKKTEIPPDCTYANIKVIDAETLEMMLYSIKKTRKGKELENLAKRGIGYHHGSLDAKERRFVEILFRKGFVRVVTATGTLALGINMPCRSVVFAQNSIYLDALNYRQMSGRAGRRGQDFLGNVFFYDIPLPKIEKLIKSKVPELKGQFPLSMTLILRLMLLASRACNVTDAEAKVISVLNHSLLSFKKPRIKEILKLYFLFSLQFLVKEGYLDCEGNPIGFAGLVAHLYYEEPSNLLFVSFLKKGLFHNLCQPTKKGSKHFSQDVMEKLTLVLANLFGRRYVPAKFLDANFKFYQSKVFLEELPTDFNIALRKYNEQVTRDFSYFLLIVSKFADMKVEHQLPLSKIEFPGKNEDTSKLASHLMSCKEDRSAVSPFACLSGVTNQDLLQVGNIDSITLRTIGITYAQAPLLYPEKFDFLGRRIPLNAYALDFYKHRSLKGIEQDNRISEGDAYILLKNFSLILKSISVSLRELCEDENDNVVLAFEQLSNSFNEKFKKV</sequence>
<dbReference type="InterPro" id="IPR001650">
    <property type="entry name" value="Helicase_C-like"/>
</dbReference>
<dbReference type="InterPro" id="IPR052431">
    <property type="entry name" value="SKI2_subfamily_helicases"/>
</dbReference>
<feature type="domain" description="Helicase C-terminal" evidence="7">
    <location>
        <begin position="1195"/>
        <end position="1369"/>
    </location>
</feature>